<dbReference type="InterPro" id="IPR036390">
    <property type="entry name" value="WH_DNA-bd_sf"/>
</dbReference>
<dbReference type="InterPro" id="IPR011663">
    <property type="entry name" value="UTRA"/>
</dbReference>
<dbReference type="STRING" id="983920.Y88_3310"/>
<dbReference type="PROSITE" id="PS50949">
    <property type="entry name" value="HTH_GNTR"/>
    <property type="match status" value="1"/>
</dbReference>
<dbReference type="eggNOG" id="COG2188">
    <property type="taxonomic scope" value="Bacteria"/>
</dbReference>
<dbReference type="InterPro" id="IPR036388">
    <property type="entry name" value="WH-like_DNA-bd_sf"/>
</dbReference>
<keyword evidence="2" id="KW-0238">DNA-binding</keyword>
<dbReference type="FunCoup" id="F1ZBU3">
    <property type="interactions" value="132"/>
</dbReference>
<evidence type="ECO:0000256" key="2">
    <source>
        <dbReference type="ARBA" id="ARBA00023125"/>
    </source>
</evidence>
<dbReference type="InterPro" id="IPR050679">
    <property type="entry name" value="Bact_HTH_transcr_reg"/>
</dbReference>
<dbReference type="SUPFAM" id="SSF46785">
    <property type="entry name" value="Winged helix' DNA-binding domain"/>
    <property type="match status" value="1"/>
</dbReference>
<reference evidence="5 6" key="1">
    <citation type="journal article" date="2012" name="J. Bacteriol.">
        <title>Draft Genome Sequence of Novosphingobium nitrogenifigens Y88T.</title>
        <authorList>
            <person name="Strabala T.J."/>
            <person name="Macdonald L."/>
            <person name="Liu V."/>
            <person name="Smit A.M."/>
        </authorList>
    </citation>
    <scope>NUCLEOTIDE SEQUENCE [LARGE SCALE GENOMIC DNA]</scope>
    <source>
        <strain evidence="5 6">DSM 19370</strain>
    </source>
</reference>
<dbReference type="OrthoDB" id="9808698at2"/>
<dbReference type="InterPro" id="IPR028978">
    <property type="entry name" value="Chorismate_lyase_/UTRA_dom_sf"/>
</dbReference>
<dbReference type="PANTHER" id="PTHR44846:SF16">
    <property type="entry name" value="TRANSCRIPTIONAL REGULATOR PHNF-RELATED"/>
    <property type="match status" value="1"/>
</dbReference>
<dbReference type="SMART" id="SM00345">
    <property type="entry name" value="HTH_GNTR"/>
    <property type="match status" value="1"/>
</dbReference>
<dbReference type="GO" id="GO:0003677">
    <property type="term" value="F:DNA binding"/>
    <property type="evidence" value="ECO:0007669"/>
    <property type="project" value="UniProtKB-KW"/>
</dbReference>
<dbReference type="CDD" id="cd07377">
    <property type="entry name" value="WHTH_GntR"/>
    <property type="match status" value="1"/>
</dbReference>
<name>F1ZBU3_9SPHN</name>
<evidence type="ECO:0000259" key="4">
    <source>
        <dbReference type="PROSITE" id="PS50949"/>
    </source>
</evidence>
<dbReference type="InterPro" id="IPR000524">
    <property type="entry name" value="Tscrpt_reg_HTH_GntR"/>
</dbReference>
<dbReference type="RefSeq" id="WP_008070536.1">
    <property type="nucleotide sequence ID" value="NZ_AQWK01000007.1"/>
</dbReference>
<keyword evidence="3" id="KW-0804">Transcription</keyword>
<dbReference type="Gene3D" id="3.40.1410.10">
    <property type="entry name" value="Chorismate lyase-like"/>
    <property type="match status" value="1"/>
</dbReference>
<dbReference type="InParanoid" id="F1ZBU3"/>
<gene>
    <name evidence="5" type="ORF">Y88_3310</name>
</gene>
<keyword evidence="1" id="KW-0805">Transcription regulation</keyword>
<dbReference type="AlphaFoldDB" id="F1ZBU3"/>
<evidence type="ECO:0000313" key="5">
    <source>
        <dbReference type="EMBL" id="EGD57980.1"/>
    </source>
</evidence>
<dbReference type="PANTHER" id="PTHR44846">
    <property type="entry name" value="MANNOSYL-D-GLYCERATE TRANSPORT/METABOLISM SYSTEM REPRESSOR MNGR-RELATED"/>
    <property type="match status" value="1"/>
</dbReference>
<dbReference type="PRINTS" id="PR00035">
    <property type="entry name" value="HTHGNTR"/>
</dbReference>
<dbReference type="Pfam" id="PF00392">
    <property type="entry name" value="GntR"/>
    <property type="match status" value="1"/>
</dbReference>
<evidence type="ECO:0000256" key="1">
    <source>
        <dbReference type="ARBA" id="ARBA00023015"/>
    </source>
</evidence>
<dbReference type="SUPFAM" id="SSF64288">
    <property type="entry name" value="Chorismate lyase-like"/>
    <property type="match status" value="1"/>
</dbReference>
<dbReference type="Gene3D" id="1.10.10.10">
    <property type="entry name" value="Winged helix-like DNA-binding domain superfamily/Winged helix DNA-binding domain"/>
    <property type="match status" value="1"/>
</dbReference>
<sequence length="235" mass="25616">MKPAALHERIRAEIETAILSGALAPGERIPSEQVLMTEYGCARMTVNKALSALATAGLLERRKRAGSFVARPRAQSMELAIPDLREEIAARGQVYGWRMESRRVLDAATDTRAAQLGAEGQLLEICGLHFADGVPFAWEERLVSLSAVPEIADIDFTIDPPGSWLLHHIPWTEGENRIGAIKAPGDAAGLLGVEPGEACLLLTRRTWRGDEGITLVRQLFLAGHYELIARFGSQS</sequence>
<proteinExistence type="predicted"/>
<dbReference type="GO" id="GO:0003700">
    <property type="term" value="F:DNA-binding transcription factor activity"/>
    <property type="evidence" value="ECO:0007669"/>
    <property type="project" value="InterPro"/>
</dbReference>
<accession>F1ZBU3</accession>
<keyword evidence="6" id="KW-1185">Reference proteome</keyword>
<dbReference type="HOGENOM" id="CLU_063236_0_2_5"/>
<dbReference type="Pfam" id="PF07702">
    <property type="entry name" value="UTRA"/>
    <property type="match status" value="1"/>
</dbReference>
<evidence type="ECO:0000256" key="3">
    <source>
        <dbReference type="ARBA" id="ARBA00023163"/>
    </source>
</evidence>
<dbReference type="EMBL" id="AEWJ01000051">
    <property type="protein sequence ID" value="EGD57980.1"/>
    <property type="molecule type" value="Genomic_DNA"/>
</dbReference>
<dbReference type="Proteomes" id="UP000004728">
    <property type="component" value="Unassembled WGS sequence"/>
</dbReference>
<protein>
    <submittedName>
        <fullName evidence="5">Histidine utilization repressor</fullName>
    </submittedName>
</protein>
<comment type="caution">
    <text evidence="5">The sequence shown here is derived from an EMBL/GenBank/DDBJ whole genome shotgun (WGS) entry which is preliminary data.</text>
</comment>
<organism evidence="5 6">
    <name type="scientific">Novosphingobium nitrogenifigens DSM 19370</name>
    <dbReference type="NCBI Taxonomy" id="983920"/>
    <lineage>
        <taxon>Bacteria</taxon>
        <taxon>Pseudomonadati</taxon>
        <taxon>Pseudomonadota</taxon>
        <taxon>Alphaproteobacteria</taxon>
        <taxon>Sphingomonadales</taxon>
        <taxon>Sphingomonadaceae</taxon>
        <taxon>Novosphingobium</taxon>
    </lineage>
</organism>
<dbReference type="SMART" id="SM00866">
    <property type="entry name" value="UTRA"/>
    <property type="match status" value="1"/>
</dbReference>
<feature type="domain" description="HTH gntR-type" evidence="4">
    <location>
        <begin position="4"/>
        <end position="72"/>
    </location>
</feature>
<evidence type="ECO:0000313" key="6">
    <source>
        <dbReference type="Proteomes" id="UP000004728"/>
    </source>
</evidence>